<comment type="catalytic activity">
    <reaction evidence="7">
        <text>[(1-&gt;4)-alpha-D-glucosyl](n) + phosphate = [(1-&gt;4)-alpha-D-glucosyl](n-1) + alpha-D-glucose 1-phosphate</text>
        <dbReference type="Rhea" id="RHEA:41732"/>
        <dbReference type="Rhea" id="RHEA-COMP:9584"/>
        <dbReference type="Rhea" id="RHEA-COMP:9586"/>
        <dbReference type="ChEBI" id="CHEBI:15444"/>
        <dbReference type="ChEBI" id="CHEBI:43474"/>
        <dbReference type="ChEBI" id="CHEBI:58601"/>
        <dbReference type="EC" id="2.4.1.1"/>
    </reaction>
</comment>
<dbReference type="Gene3D" id="3.40.50.2000">
    <property type="entry name" value="Glycogen Phosphorylase B"/>
    <property type="match status" value="2"/>
</dbReference>
<evidence type="ECO:0000313" key="9">
    <source>
        <dbReference type="Proteomes" id="UP000091857"/>
    </source>
</evidence>
<dbReference type="EC" id="2.4.1.1" evidence="7"/>
<protein>
    <recommendedName>
        <fullName evidence="7">Alpha-1,4 glucan phosphorylase</fullName>
        <ecNumber evidence="7">2.4.1.1</ecNumber>
    </recommendedName>
</protein>
<keyword evidence="6 7" id="KW-0119">Carbohydrate metabolism</keyword>
<comment type="function">
    <text evidence="7">Allosteric enzyme that catalyzes the rate-limiting step in glycogen catabolism, the phosphorolytic cleavage of glycogen to produce glucose-1-phosphate, and plays a central role in maintaining cellular and organismal glucose homeostasis.</text>
</comment>
<evidence type="ECO:0000256" key="6">
    <source>
        <dbReference type="ARBA" id="ARBA00023277"/>
    </source>
</evidence>
<dbReference type="STRING" id="3983.A0A2C9WDN8"/>
<evidence type="ECO:0000256" key="5">
    <source>
        <dbReference type="ARBA" id="ARBA00022898"/>
    </source>
</evidence>
<dbReference type="GO" id="GO:0005975">
    <property type="term" value="P:carbohydrate metabolic process"/>
    <property type="evidence" value="ECO:0007669"/>
    <property type="project" value="InterPro"/>
</dbReference>
<sequence>MHAGFDLQWRTLFFCMQSHAGLHAQGSVSIYSSSPSHAGLHAQGSVGIYSSSPTELSFFLFSTALIFLSGSSLLLLRLSLLLLRLFTSPPPALRFGIDHHIFNTPLIRFF</sequence>
<dbReference type="Proteomes" id="UP000091857">
    <property type="component" value="Chromosome 2"/>
</dbReference>
<evidence type="ECO:0000313" key="8">
    <source>
        <dbReference type="EMBL" id="OAY56887.2"/>
    </source>
</evidence>
<name>A0A2C9WDN8_MANES</name>
<evidence type="ECO:0000256" key="1">
    <source>
        <dbReference type="ARBA" id="ARBA00001933"/>
    </source>
</evidence>
<keyword evidence="4 7" id="KW-0808">Transferase</keyword>
<accession>A0A2C9WDN8</accession>
<dbReference type="GO" id="GO:0008184">
    <property type="term" value="F:glycogen phosphorylase activity"/>
    <property type="evidence" value="ECO:0007669"/>
    <property type="project" value="InterPro"/>
</dbReference>
<keyword evidence="9" id="KW-1185">Reference proteome</keyword>
<dbReference type="PROSITE" id="PS00102">
    <property type="entry name" value="PHOSPHORYLASE"/>
    <property type="match status" value="1"/>
</dbReference>
<comment type="caution">
    <text evidence="8">The sequence shown here is derived from an EMBL/GenBank/DDBJ whole genome shotgun (WGS) entry which is preliminary data.</text>
</comment>
<dbReference type="Pfam" id="PF00343">
    <property type="entry name" value="Phosphorylase"/>
    <property type="match status" value="1"/>
</dbReference>
<proteinExistence type="inferred from homology"/>
<dbReference type="PANTHER" id="PTHR11468">
    <property type="entry name" value="GLYCOGEN PHOSPHORYLASE"/>
    <property type="match status" value="1"/>
</dbReference>
<dbReference type="AlphaFoldDB" id="A0A2C9WDN8"/>
<dbReference type="InterPro" id="IPR035090">
    <property type="entry name" value="Pyridoxal_P_attach_site"/>
</dbReference>
<dbReference type="EMBL" id="CM004388">
    <property type="protein sequence ID" value="OAY56887.2"/>
    <property type="molecule type" value="Genomic_DNA"/>
</dbReference>
<organism evidence="8 9">
    <name type="scientific">Manihot esculenta</name>
    <name type="common">Cassava</name>
    <name type="synonym">Jatropha manihot</name>
    <dbReference type="NCBI Taxonomy" id="3983"/>
    <lineage>
        <taxon>Eukaryota</taxon>
        <taxon>Viridiplantae</taxon>
        <taxon>Streptophyta</taxon>
        <taxon>Embryophyta</taxon>
        <taxon>Tracheophyta</taxon>
        <taxon>Spermatophyta</taxon>
        <taxon>Magnoliopsida</taxon>
        <taxon>eudicotyledons</taxon>
        <taxon>Gunneridae</taxon>
        <taxon>Pentapetalae</taxon>
        <taxon>rosids</taxon>
        <taxon>fabids</taxon>
        <taxon>Malpighiales</taxon>
        <taxon>Euphorbiaceae</taxon>
        <taxon>Crotonoideae</taxon>
        <taxon>Manihoteae</taxon>
        <taxon>Manihot</taxon>
    </lineage>
</organism>
<dbReference type="PANTHER" id="PTHR11468:SF28">
    <property type="entry name" value="ALPHA-GLUCAN PHOSPHORYLASE 1"/>
    <property type="match status" value="1"/>
</dbReference>
<gene>
    <name evidence="8" type="ORF">MANES_02G049450v8</name>
</gene>
<dbReference type="SUPFAM" id="SSF53756">
    <property type="entry name" value="UDP-Glycosyltransferase/glycogen phosphorylase"/>
    <property type="match status" value="1"/>
</dbReference>
<evidence type="ECO:0000256" key="7">
    <source>
        <dbReference type="RuleBase" id="RU000587"/>
    </source>
</evidence>
<evidence type="ECO:0000256" key="2">
    <source>
        <dbReference type="ARBA" id="ARBA00006047"/>
    </source>
</evidence>
<evidence type="ECO:0000256" key="4">
    <source>
        <dbReference type="ARBA" id="ARBA00022679"/>
    </source>
</evidence>
<reference evidence="9" key="1">
    <citation type="journal article" date="2016" name="Nat. Biotechnol.">
        <title>Sequencing wild and cultivated cassava and related species reveals extensive interspecific hybridization and genetic diversity.</title>
        <authorList>
            <person name="Bredeson J.V."/>
            <person name="Lyons J.B."/>
            <person name="Prochnik S.E."/>
            <person name="Wu G.A."/>
            <person name="Ha C.M."/>
            <person name="Edsinger-Gonzales E."/>
            <person name="Grimwood J."/>
            <person name="Schmutz J."/>
            <person name="Rabbi I.Y."/>
            <person name="Egesi C."/>
            <person name="Nauluvula P."/>
            <person name="Lebot V."/>
            <person name="Ndunguru J."/>
            <person name="Mkamilo G."/>
            <person name="Bart R.S."/>
            <person name="Setter T.L."/>
            <person name="Gleadow R.M."/>
            <person name="Kulakow P."/>
            <person name="Ferguson M.E."/>
            <person name="Rounsley S."/>
            <person name="Rokhsar D.S."/>
        </authorList>
    </citation>
    <scope>NUCLEOTIDE SEQUENCE [LARGE SCALE GENOMIC DNA]</scope>
    <source>
        <strain evidence="9">cv. AM560-2</strain>
    </source>
</reference>
<evidence type="ECO:0000256" key="3">
    <source>
        <dbReference type="ARBA" id="ARBA00022676"/>
    </source>
</evidence>
<keyword evidence="3 7" id="KW-0328">Glycosyltransferase</keyword>
<comment type="similarity">
    <text evidence="2 7">Belongs to the glycogen phosphorylase family.</text>
</comment>
<keyword evidence="5 7" id="KW-0663">Pyridoxal phosphate</keyword>
<dbReference type="InterPro" id="IPR000811">
    <property type="entry name" value="Glyco_trans_35"/>
</dbReference>
<comment type="cofactor">
    <cofactor evidence="1 7">
        <name>pyridoxal 5'-phosphate</name>
        <dbReference type="ChEBI" id="CHEBI:597326"/>
    </cofactor>
</comment>